<dbReference type="PANTHER" id="PTHR46847">
    <property type="entry name" value="D-ALLOSE-BINDING PERIPLASMIC PROTEIN-RELATED"/>
    <property type="match status" value="1"/>
</dbReference>
<dbReference type="AlphaFoldDB" id="A0AA91TN58"/>
<evidence type="ECO:0000256" key="3">
    <source>
        <dbReference type="ARBA" id="ARBA00022729"/>
    </source>
</evidence>
<dbReference type="InterPro" id="IPR028082">
    <property type="entry name" value="Peripla_BP_I"/>
</dbReference>
<evidence type="ECO:0000259" key="4">
    <source>
        <dbReference type="Pfam" id="PF13407"/>
    </source>
</evidence>
<accession>A0AA91TN58</accession>
<dbReference type="Proteomes" id="UP000216961">
    <property type="component" value="Unassembled WGS sequence"/>
</dbReference>
<keyword evidence="3" id="KW-0732">Signal</keyword>
<dbReference type="InterPro" id="IPR025997">
    <property type="entry name" value="SBP_2_dom"/>
</dbReference>
<dbReference type="EMBL" id="NPBQ01000139">
    <property type="protein sequence ID" value="PAD80778.1"/>
    <property type="molecule type" value="Genomic_DNA"/>
</dbReference>
<dbReference type="Gene3D" id="3.40.50.2300">
    <property type="match status" value="2"/>
</dbReference>
<dbReference type="SUPFAM" id="SSF53822">
    <property type="entry name" value="Periplasmic binding protein-like I"/>
    <property type="match status" value="1"/>
</dbReference>
<dbReference type="CDD" id="cd06314">
    <property type="entry name" value="PBP1_tmGBP"/>
    <property type="match status" value="1"/>
</dbReference>
<organism evidence="5 6">
    <name type="scientific">Niallia circulans</name>
    <name type="common">Bacillus circulans</name>
    <dbReference type="NCBI Taxonomy" id="1397"/>
    <lineage>
        <taxon>Bacteria</taxon>
        <taxon>Bacillati</taxon>
        <taxon>Bacillota</taxon>
        <taxon>Bacilli</taxon>
        <taxon>Bacillales</taxon>
        <taxon>Bacillaceae</taxon>
        <taxon>Niallia</taxon>
    </lineage>
</organism>
<comment type="subcellular location">
    <subcellularLocation>
        <location evidence="1">Cell envelope</location>
    </subcellularLocation>
</comment>
<evidence type="ECO:0000256" key="2">
    <source>
        <dbReference type="ARBA" id="ARBA00007639"/>
    </source>
</evidence>
<evidence type="ECO:0000256" key="1">
    <source>
        <dbReference type="ARBA" id="ARBA00004196"/>
    </source>
</evidence>
<comment type="caution">
    <text evidence="5">The sequence shown here is derived from an EMBL/GenBank/DDBJ whole genome shotgun (WGS) entry which is preliminary data.</text>
</comment>
<reference evidence="5 6" key="1">
    <citation type="submission" date="2017-07" db="EMBL/GenBank/DDBJ databases">
        <title>Isolation and whole genome analysis of endospore-forming bacteria from heroin.</title>
        <authorList>
            <person name="Kalinowski J."/>
            <person name="Ahrens B."/>
            <person name="Al-Dilaimi A."/>
            <person name="Winkler A."/>
            <person name="Wibberg D."/>
            <person name="Schleenbecker U."/>
            <person name="Ruckert C."/>
            <person name="Wolfel R."/>
            <person name="Grass G."/>
        </authorList>
    </citation>
    <scope>NUCLEOTIDE SEQUENCE [LARGE SCALE GENOMIC DNA]</scope>
    <source>
        <strain evidence="5 6">7521-2</strain>
    </source>
</reference>
<gene>
    <name evidence="5" type="ORF">CHH57_23190</name>
</gene>
<comment type="similarity">
    <text evidence="2">Belongs to the bacterial solute-binding protein 2 family.</text>
</comment>
<evidence type="ECO:0000313" key="5">
    <source>
        <dbReference type="EMBL" id="PAD80778.1"/>
    </source>
</evidence>
<dbReference type="GO" id="GO:0030246">
    <property type="term" value="F:carbohydrate binding"/>
    <property type="evidence" value="ECO:0007669"/>
    <property type="project" value="UniProtKB-ARBA"/>
</dbReference>
<evidence type="ECO:0000313" key="6">
    <source>
        <dbReference type="Proteomes" id="UP000216961"/>
    </source>
</evidence>
<proteinExistence type="inferred from homology"/>
<name>A0AA91TN58_NIACI</name>
<dbReference type="GO" id="GO:0030313">
    <property type="term" value="C:cell envelope"/>
    <property type="evidence" value="ECO:0007669"/>
    <property type="project" value="UniProtKB-SubCell"/>
</dbReference>
<feature type="domain" description="Periplasmic binding protein" evidence="4">
    <location>
        <begin position="50"/>
        <end position="305"/>
    </location>
</feature>
<dbReference type="Pfam" id="PF13407">
    <property type="entry name" value="Peripla_BP_4"/>
    <property type="match status" value="1"/>
</dbReference>
<dbReference type="PANTHER" id="PTHR46847:SF1">
    <property type="entry name" value="D-ALLOSE-BINDING PERIPLASMIC PROTEIN-RELATED"/>
    <property type="match status" value="1"/>
</dbReference>
<protein>
    <submittedName>
        <fullName evidence="5">LacI family transcriptional regulator</fullName>
    </submittedName>
</protein>
<dbReference type="RefSeq" id="WP_095334094.1">
    <property type="nucleotide sequence ID" value="NZ_CP026033.1"/>
</dbReference>
<sequence length="335" mass="37526">MKRTLLYSFFLLSFLIAVAYSLYFYKQAHTFDKKMKEVLSDEVSLPTYHFALIGEEMDHDYWRLVGAGAKKAAAENDVFVEYEGPKRSNPEEQLKLLDMAIQAKVDGIIVQALNDSFTPLINKAVKEGIPVITIDTDAPDSLRLAYIGTDNYEAGRLAGQTLVKDTAGKAKIGIITGGVDNAYKQHQLRVQGFKEAIEKIEGIKIIAIDESNLTRVQAEEKAYKMLKKHKDITAFYGTSSLDGIGIAAAARSLNRQNDLYVISFDSLEENLDLLHKEEINAIVEQQPYEMGQKSIELMMHLVKQKSVPQMHHMNAAIIHSKDLDSMVEKMGNGHD</sequence>